<proteinExistence type="predicted"/>
<reference evidence="2 3" key="1">
    <citation type="submission" date="2015-09" db="EMBL/GenBank/DDBJ databases">
        <title>Draft genome sequence of Kouleothrix aurantiaca JCM 19913.</title>
        <authorList>
            <person name="Hemp J."/>
        </authorList>
    </citation>
    <scope>NUCLEOTIDE SEQUENCE [LARGE SCALE GENOMIC DNA]</scope>
    <source>
        <strain evidence="2 3">COM-B</strain>
    </source>
</reference>
<evidence type="ECO:0000313" key="3">
    <source>
        <dbReference type="Proteomes" id="UP000050509"/>
    </source>
</evidence>
<keyword evidence="3" id="KW-1185">Reference proteome</keyword>
<organism evidence="2 3">
    <name type="scientific">Kouleothrix aurantiaca</name>
    <dbReference type="NCBI Taxonomy" id="186479"/>
    <lineage>
        <taxon>Bacteria</taxon>
        <taxon>Bacillati</taxon>
        <taxon>Chloroflexota</taxon>
        <taxon>Chloroflexia</taxon>
        <taxon>Chloroflexales</taxon>
        <taxon>Roseiflexineae</taxon>
        <taxon>Roseiflexaceae</taxon>
        <taxon>Kouleothrix</taxon>
    </lineage>
</organism>
<dbReference type="GO" id="GO:0003887">
    <property type="term" value="F:DNA-directed DNA polymerase activity"/>
    <property type="evidence" value="ECO:0007669"/>
    <property type="project" value="InterPro"/>
</dbReference>
<dbReference type="GO" id="GO:0006260">
    <property type="term" value="P:DNA replication"/>
    <property type="evidence" value="ECO:0007669"/>
    <property type="project" value="InterPro"/>
</dbReference>
<name>A0A0P9DDZ9_9CHLR</name>
<dbReference type="Proteomes" id="UP000050509">
    <property type="component" value="Unassembled WGS sequence"/>
</dbReference>
<dbReference type="AlphaFoldDB" id="A0A0P9DDZ9"/>
<gene>
    <name evidence="2" type="ORF">SE17_38945</name>
</gene>
<dbReference type="GO" id="GO:0003677">
    <property type="term" value="F:DNA binding"/>
    <property type="evidence" value="ECO:0007669"/>
    <property type="project" value="InterPro"/>
</dbReference>
<evidence type="ECO:0000313" key="2">
    <source>
        <dbReference type="EMBL" id="KPV48276.1"/>
    </source>
</evidence>
<comment type="caution">
    <text evidence="2">The sequence shown here is derived from an EMBL/GenBank/DDBJ whole genome shotgun (WGS) entry which is preliminary data.</text>
</comment>
<feature type="domain" description="DNA polymerase III delta subunit C-terminal" evidence="1">
    <location>
        <begin position="1"/>
        <end position="65"/>
    </location>
</feature>
<protein>
    <submittedName>
        <fullName evidence="2">DNA polymerase III subunit delta</fullName>
    </submittedName>
</protein>
<dbReference type="InterPro" id="IPR015199">
    <property type="entry name" value="DNA_pol_III_delta_C"/>
</dbReference>
<dbReference type="Pfam" id="PF09115">
    <property type="entry name" value="DNApol3-delta_C"/>
    <property type="match status" value="1"/>
</dbReference>
<accession>A0A0P9DDZ9</accession>
<sequence length="69" mass="7635">DVLVAAAGWPEQIVHIDRRDEIVQAARRYRLADIHAFVARLADTATQLRENVNPQLALENALLHLPGAA</sequence>
<evidence type="ECO:0000259" key="1">
    <source>
        <dbReference type="Pfam" id="PF09115"/>
    </source>
</evidence>
<feature type="non-terminal residue" evidence="2">
    <location>
        <position position="1"/>
    </location>
</feature>
<dbReference type="EMBL" id="LJCR01002786">
    <property type="protein sequence ID" value="KPV48276.1"/>
    <property type="molecule type" value="Genomic_DNA"/>
</dbReference>
<dbReference type="GO" id="GO:0009360">
    <property type="term" value="C:DNA polymerase III complex"/>
    <property type="evidence" value="ECO:0007669"/>
    <property type="project" value="InterPro"/>
</dbReference>